<dbReference type="STRING" id="1217970.SAMN05444002_1975"/>
<name>A0A1N6FUS4_9RHOB</name>
<evidence type="ECO:0000313" key="1">
    <source>
        <dbReference type="EMBL" id="SIN99008.1"/>
    </source>
</evidence>
<dbReference type="EMBL" id="FSRL01000001">
    <property type="protein sequence ID" value="SIN99008.1"/>
    <property type="molecule type" value="Genomic_DNA"/>
</dbReference>
<reference evidence="2" key="1">
    <citation type="submission" date="2016-11" db="EMBL/GenBank/DDBJ databases">
        <authorList>
            <person name="Varghese N."/>
            <person name="Submissions S."/>
        </authorList>
    </citation>
    <scope>NUCLEOTIDE SEQUENCE [LARGE SCALE GENOMIC DNA]</scope>
    <source>
        <strain evidence="2">DSM 29440</strain>
    </source>
</reference>
<keyword evidence="2" id="KW-1185">Reference proteome</keyword>
<dbReference type="Proteomes" id="UP000184932">
    <property type="component" value="Unassembled WGS sequence"/>
</dbReference>
<protein>
    <submittedName>
        <fullName evidence="1">Uncharacterized protein</fullName>
    </submittedName>
</protein>
<accession>A0A1N6FUS4</accession>
<gene>
    <name evidence="1" type="ORF">SAMN05444002_1975</name>
</gene>
<organism evidence="1 2">
    <name type="scientific">Vannielia litorea</name>
    <dbReference type="NCBI Taxonomy" id="1217970"/>
    <lineage>
        <taxon>Bacteria</taxon>
        <taxon>Pseudomonadati</taxon>
        <taxon>Pseudomonadota</taxon>
        <taxon>Alphaproteobacteria</taxon>
        <taxon>Rhodobacterales</taxon>
        <taxon>Paracoccaceae</taxon>
        <taxon>Vannielia</taxon>
    </lineage>
</organism>
<proteinExistence type="predicted"/>
<dbReference type="AlphaFoldDB" id="A0A1N6FUS4"/>
<evidence type="ECO:0000313" key="2">
    <source>
        <dbReference type="Proteomes" id="UP000184932"/>
    </source>
</evidence>
<sequence length="100" mass="11053">MEIRPGFHVAALPETLAAIREGEDFDLALAFVHIIAPGQPVRAGIRAAWCRPITLPDWSPYEPETRGRPALGNVHTAFVARWPISATLCPFLHCLEPDDQ</sequence>